<dbReference type="PANTHER" id="PTHR43390">
    <property type="entry name" value="SIGNAL PEPTIDASE I"/>
    <property type="match status" value="1"/>
</dbReference>
<protein>
    <recommendedName>
        <fullName evidence="4">signal peptidase I</fullName>
        <ecNumber evidence="4">3.4.21.89</ecNumber>
    </recommendedName>
</protein>
<feature type="domain" description="Peptidase S26" evidence="8">
    <location>
        <begin position="98"/>
        <end position="134"/>
    </location>
</feature>
<feature type="active site" evidence="7">
    <location>
        <position position="74"/>
    </location>
</feature>
<dbReference type="PANTHER" id="PTHR43390:SF1">
    <property type="entry name" value="CHLOROPLAST PROCESSING PEPTIDASE"/>
    <property type="match status" value="1"/>
</dbReference>
<evidence type="ECO:0000256" key="6">
    <source>
        <dbReference type="ARBA" id="ARBA00022801"/>
    </source>
</evidence>
<dbReference type="PRINTS" id="PR00727">
    <property type="entry name" value="LEADERPTASE"/>
</dbReference>
<dbReference type="Pfam" id="PF10502">
    <property type="entry name" value="Peptidase_S26"/>
    <property type="match status" value="2"/>
</dbReference>
<proteinExistence type="inferred from homology"/>
<dbReference type="InterPro" id="IPR019758">
    <property type="entry name" value="Pept_S26A_signal_pept_1_CS"/>
</dbReference>
<dbReference type="GO" id="GO:0004252">
    <property type="term" value="F:serine-type endopeptidase activity"/>
    <property type="evidence" value="ECO:0007669"/>
    <property type="project" value="InterPro"/>
</dbReference>
<keyword evidence="5" id="KW-0645">Protease</keyword>
<evidence type="ECO:0000256" key="1">
    <source>
        <dbReference type="ARBA" id="ARBA00000677"/>
    </source>
</evidence>
<gene>
    <name evidence="9" type="ORF">BJ999_004959</name>
</gene>
<comment type="catalytic activity">
    <reaction evidence="1">
        <text>Cleavage of hydrophobic, N-terminal signal or leader sequences from secreted and periplasmic proteins.</text>
        <dbReference type="EC" id="3.4.21.89"/>
    </reaction>
</comment>
<evidence type="ECO:0000256" key="7">
    <source>
        <dbReference type="PIRSR" id="PIRSR600223-1"/>
    </source>
</evidence>
<evidence type="ECO:0000256" key="3">
    <source>
        <dbReference type="ARBA" id="ARBA00009370"/>
    </source>
</evidence>
<keyword evidence="10" id="KW-1185">Reference proteome</keyword>
<comment type="subcellular location">
    <subcellularLocation>
        <location evidence="2">Cell membrane</location>
        <topology evidence="2">Single-pass type II membrane protein</topology>
    </subcellularLocation>
</comment>
<dbReference type="PROSITE" id="PS00501">
    <property type="entry name" value="SPASE_I_1"/>
    <property type="match status" value="1"/>
</dbReference>
<sequence length="159" mass="16983">MIRAALAAGALTAAGLLVLAARRGLLLTTVDGTSMEPALRSGDRILVRRTRRVRRGQVTLLRPDDRPRTTLLLKRTVAVPGDHVPAGWADPDVARIGGAPVPPHTLVVLGDNRPASWDSRHYGYVPRHRVVGVMLCRLSGHCPSAAKARPDEASNNSAA</sequence>
<feature type="domain" description="Peptidase S26" evidence="8">
    <location>
        <begin position="11"/>
        <end position="84"/>
    </location>
</feature>
<dbReference type="EMBL" id="JACCBT010000001">
    <property type="protein sequence ID" value="NYE14663.1"/>
    <property type="molecule type" value="Genomic_DNA"/>
</dbReference>
<organism evidence="9 10">
    <name type="scientific">Actinomadura citrea</name>
    <dbReference type="NCBI Taxonomy" id="46158"/>
    <lineage>
        <taxon>Bacteria</taxon>
        <taxon>Bacillati</taxon>
        <taxon>Actinomycetota</taxon>
        <taxon>Actinomycetes</taxon>
        <taxon>Streptosporangiales</taxon>
        <taxon>Thermomonosporaceae</taxon>
        <taxon>Actinomadura</taxon>
    </lineage>
</organism>
<comment type="caution">
    <text evidence="9">The sequence shown here is derived from an EMBL/GenBank/DDBJ whole genome shotgun (WGS) entry which is preliminary data.</text>
</comment>
<evidence type="ECO:0000256" key="2">
    <source>
        <dbReference type="ARBA" id="ARBA00004401"/>
    </source>
</evidence>
<evidence type="ECO:0000259" key="8">
    <source>
        <dbReference type="Pfam" id="PF10502"/>
    </source>
</evidence>
<dbReference type="CDD" id="cd06530">
    <property type="entry name" value="S26_SPase_I"/>
    <property type="match status" value="1"/>
</dbReference>
<dbReference type="PROSITE" id="PS00761">
    <property type="entry name" value="SPASE_I_3"/>
    <property type="match status" value="1"/>
</dbReference>
<comment type="similarity">
    <text evidence="3">Belongs to the peptidase S26 family.</text>
</comment>
<evidence type="ECO:0000313" key="9">
    <source>
        <dbReference type="EMBL" id="NYE14663.1"/>
    </source>
</evidence>
<dbReference type="Proteomes" id="UP000591272">
    <property type="component" value="Unassembled WGS sequence"/>
</dbReference>
<dbReference type="Gene3D" id="2.10.109.10">
    <property type="entry name" value="Umud Fragment, subunit A"/>
    <property type="match status" value="1"/>
</dbReference>
<evidence type="ECO:0000256" key="4">
    <source>
        <dbReference type="ARBA" id="ARBA00013208"/>
    </source>
</evidence>
<dbReference type="SUPFAM" id="SSF51306">
    <property type="entry name" value="LexA/Signal peptidase"/>
    <property type="match status" value="1"/>
</dbReference>
<dbReference type="AlphaFoldDB" id="A0A7Y9KG57"/>
<dbReference type="InterPro" id="IPR019533">
    <property type="entry name" value="Peptidase_S26"/>
</dbReference>
<dbReference type="InterPro" id="IPR000223">
    <property type="entry name" value="Pept_S26A_signal_pept_1"/>
</dbReference>
<dbReference type="EC" id="3.4.21.89" evidence="4"/>
<dbReference type="InterPro" id="IPR036286">
    <property type="entry name" value="LexA/Signal_pep-like_sf"/>
</dbReference>
<name>A0A7Y9KG57_9ACTN</name>
<keyword evidence="6 9" id="KW-0378">Hydrolase</keyword>
<dbReference type="InterPro" id="IPR019756">
    <property type="entry name" value="Pept_S26A_signal_pept_1_Ser-AS"/>
</dbReference>
<feature type="active site" evidence="7">
    <location>
        <position position="34"/>
    </location>
</feature>
<dbReference type="GO" id="GO:0006465">
    <property type="term" value="P:signal peptide processing"/>
    <property type="evidence" value="ECO:0007669"/>
    <property type="project" value="InterPro"/>
</dbReference>
<dbReference type="RefSeq" id="WP_218935207.1">
    <property type="nucleotide sequence ID" value="NZ_BMRD01000010.1"/>
</dbReference>
<accession>A0A7Y9KG57</accession>
<reference evidence="9 10" key="1">
    <citation type="submission" date="2020-07" db="EMBL/GenBank/DDBJ databases">
        <title>Sequencing the genomes of 1000 actinobacteria strains.</title>
        <authorList>
            <person name="Klenk H.-P."/>
        </authorList>
    </citation>
    <scope>NUCLEOTIDE SEQUENCE [LARGE SCALE GENOMIC DNA]</scope>
    <source>
        <strain evidence="9 10">DSM 43461</strain>
    </source>
</reference>
<dbReference type="GO" id="GO:0009003">
    <property type="term" value="F:signal peptidase activity"/>
    <property type="evidence" value="ECO:0007669"/>
    <property type="project" value="UniProtKB-EC"/>
</dbReference>
<evidence type="ECO:0000256" key="5">
    <source>
        <dbReference type="ARBA" id="ARBA00022670"/>
    </source>
</evidence>
<dbReference type="GO" id="GO:0005886">
    <property type="term" value="C:plasma membrane"/>
    <property type="evidence" value="ECO:0007669"/>
    <property type="project" value="UniProtKB-SubCell"/>
</dbReference>
<evidence type="ECO:0000313" key="10">
    <source>
        <dbReference type="Proteomes" id="UP000591272"/>
    </source>
</evidence>